<dbReference type="EMBL" id="AAVT01000001">
    <property type="protein sequence ID" value="EAW32335.1"/>
    <property type="molecule type" value="Genomic_DNA"/>
</dbReference>
<keyword evidence="1" id="KW-0812">Transmembrane</keyword>
<keyword evidence="1" id="KW-1133">Transmembrane helix</keyword>
<gene>
    <name evidence="2" type="ORF">GP2143_13806</name>
</gene>
<name>A0Y881_9GAMM</name>
<sequence>MMRMDRQWQTIKKADLTSVSRFFYAATFLSPVLVLRYMDQRQ</sequence>
<organism evidence="2 3">
    <name type="scientific">marine gamma proteobacterium HTCC2143</name>
    <dbReference type="NCBI Taxonomy" id="247633"/>
    <lineage>
        <taxon>Bacteria</taxon>
        <taxon>Pseudomonadati</taxon>
        <taxon>Pseudomonadota</taxon>
        <taxon>Gammaproteobacteria</taxon>
        <taxon>Cellvibrionales</taxon>
        <taxon>Spongiibacteraceae</taxon>
        <taxon>BD1-7 clade</taxon>
    </lineage>
</organism>
<keyword evidence="1" id="KW-0472">Membrane</keyword>
<evidence type="ECO:0000256" key="1">
    <source>
        <dbReference type="SAM" id="Phobius"/>
    </source>
</evidence>
<keyword evidence="3" id="KW-1185">Reference proteome</keyword>
<evidence type="ECO:0000313" key="2">
    <source>
        <dbReference type="EMBL" id="EAW32335.1"/>
    </source>
</evidence>
<reference evidence="2 3" key="1">
    <citation type="journal article" date="2010" name="J. Bacteriol.">
        <title>Genome sequence of the oligotrophic marine Gammaproteobacterium HTCC2143, isolated from the Oregon Coast.</title>
        <authorList>
            <person name="Oh H.M."/>
            <person name="Kang I."/>
            <person name="Ferriera S."/>
            <person name="Giovannoni S.J."/>
            <person name="Cho J.C."/>
        </authorList>
    </citation>
    <scope>NUCLEOTIDE SEQUENCE [LARGE SCALE GENOMIC DNA]</scope>
    <source>
        <strain evidence="2 3">HTCC2143</strain>
    </source>
</reference>
<accession>A0Y881</accession>
<dbReference type="AlphaFoldDB" id="A0Y881"/>
<protein>
    <submittedName>
        <fullName evidence="2">Uncharacterized protein</fullName>
    </submittedName>
</protein>
<feature type="transmembrane region" description="Helical" evidence="1">
    <location>
        <begin position="21"/>
        <end position="38"/>
    </location>
</feature>
<comment type="caution">
    <text evidence="2">The sequence shown here is derived from an EMBL/GenBank/DDBJ whole genome shotgun (WGS) entry which is preliminary data.</text>
</comment>
<dbReference type="Proteomes" id="UP000004931">
    <property type="component" value="Unassembled WGS sequence"/>
</dbReference>
<proteinExistence type="predicted"/>
<evidence type="ECO:0000313" key="3">
    <source>
        <dbReference type="Proteomes" id="UP000004931"/>
    </source>
</evidence>
<dbReference type="STRING" id="247633.GP2143_13806"/>